<dbReference type="InterPro" id="IPR014881">
    <property type="entry name" value="NOB1_Zn-bd"/>
</dbReference>
<feature type="compositionally biased region" description="Acidic residues" evidence="9">
    <location>
        <begin position="278"/>
        <end position="295"/>
    </location>
</feature>
<evidence type="ECO:0000259" key="12">
    <source>
        <dbReference type="Pfam" id="PF10433"/>
    </source>
</evidence>
<dbReference type="GO" id="GO:0005737">
    <property type="term" value="C:cytoplasm"/>
    <property type="evidence" value="ECO:0007669"/>
    <property type="project" value="UniProtKB-ARBA"/>
</dbReference>
<proteinExistence type="inferred from homology"/>
<dbReference type="InterPro" id="IPR036283">
    <property type="entry name" value="NOB1_Zf-like_sf"/>
</dbReference>
<dbReference type="InterPro" id="IPR058543">
    <property type="entry name" value="Beta-prop_RSE1/DDB1/CPSF1_2nd"/>
</dbReference>
<dbReference type="GO" id="GO:0006364">
    <property type="term" value="P:rRNA processing"/>
    <property type="evidence" value="ECO:0007669"/>
    <property type="project" value="UniProtKB-ARBA"/>
</dbReference>
<dbReference type="FunFam" id="2.130.10.10:FF:000118">
    <property type="entry name" value="Cleavage and polyadenylation specificity factor subunit 1"/>
    <property type="match status" value="1"/>
</dbReference>
<comment type="similarity">
    <text evidence="7">Belongs to the CPSF1 family.</text>
</comment>
<evidence type="ECO:0000256" key="3">
    <source>
        <dbReference type="ARBA" id="ARBA00022722"/>
    </source>
</evidence>
<dbReference type="EMBL" id="JAIFRP010000019">
    <property type="protein sequence ID" value="KAK2586099.1"/>
    <property type="molecule type" value="Genomic_DNA"/>
</dbReference>
<protein>
    <recommendedName>
        <fullName evidence="8">Cleavage and polyadenylation specificity factor subunit 1</fullName>
    </recommendedName>
</protein>
<evidence type="ECO:0000256" key="8">
    <source>
        <dbReference type="ARBA" id="ARBA00068483"/>
    </source>
</evidence>
<feature type="region of interest" description="Disordered" evidence="9">
    <location>
        <begin position="274"/>
        <end position="300"/>
    </location>
</feature>
<dbReference type="GO" id="GO:0046872">
    <property type="term" value="F:metal ion binding"/>
    <property type="evidence" value="ECO:0007669"/>
    <property type="project" value="UniProtKB-KW"/>
</dbReference>
<dbReference type="GO" id="GO:0016787">
    <property type="term" value="F:hydrolase activity"/>
    <property type="evidence" value="ECO:0007669"/>
    <property type="project" value="UniProtKB-KW"/>
</dbReference>
<comment type="similarity">
    <text evidence="2">Belongs to the NOB1 family.</text>
</comment>
<dbReference type="InterPro" id="IPR018846">
    <property type="entry name" value="Beta-prop_RSE1/DDB1/CPSF1_1st"/>
</dbReference>
<feature type="region of interest" description="Disordered" evidence="9">
    <location>
        <begin position="138"/>
        <end position="234"/>
    </location>
</feature>
<dbReference type="InterPro" id="IPR004871">
    <property type="entry name" value="RSE1/DDB1/CPSF1_C"/>
</dbReference>
<feature type="domain" description="RSE1/DDB1/CPSF1 second beta-propeller" evidence="14">
    <location>
        <begin position="973"/>
        <end position="1383"/>
    </location>
</feature>
<evidence type="ECO:0000259" key="14">
    <source>
        <dbReference type="Pfam" id="PF23726"/>
    </source>
</evidence>
<comment type="caution">
    <text evidence="15">The sequence shown here is derived from an EMBL/GenBank/DDBJ whole genome shotgun (WGS) entry which is preliminary data.</text>
</comment>
<dbReference type="GO" id="GO:0031123">
    <property type="term" value="P:RNA 3'-end processing"/>
    <property type="evidence" value="ECO:0007669"/>
    <property type="project" value="UniProtKB-ARBA"/>
</dbReference>
<dbReference type="GO" id="GO:0003676">
    <property type="term" value="F:nucleic acid binding"/>
    <property type="evidence" value="ECO:0007669"/>
    <property type="project" value="InterPro"/>
</dbReference>
<evidence type="ECO:0000259" key="13">
    <source>
        <dbReference type="Pfam" id="PF17146"/>
    </source>
</evidence>
<dbReference type="GO" id="GO:0004521">
    <property type="term" value="F:RNA endonuclease activity"/>
    <property type="evidence" value="ECO:0007669"/>
    <property type="project" value="UniProtKB-ARBA"/>
</dbReference>
<evidence type="ECO:0000256" key="7">
    <source>
        <dbReference type="ARBA" id="ARBA00038446"/>
    </source>
</evidence>
<reference evidence="15" key="2">
    <citation type="journal article" date="2023" name="Commun. Biol.">
        <title>Intrasexual cuticular hydrocarbon dimorphism in a wasp sheds light on hydrocarbon biosynthesis genes in Hymenoptera.</title>
        <authorList>
            <person name="Moris V.C."/>
            <person name="Podsiadlowski L."/>
            <person name="Martin S."/>
            <person name="Oeyen J.P."/>
            <person name="Donath A."/>
            <person name="Petersen M."/>
            <person name="Wilbrandt J."/>
            <person name="Misof B."/>
            <person name="Liedtke D."/>
            <person name="Thamm M."/>
            <person name="Scheiner R."/>
            <person name="Schmitt T."/>
            <person name="Niehuis O."/>
        </authorList>
    </citation>
    <scope>NUCLEOTIDE SEQUENCE</scope>
    <source>
        <strain evidence="15">GBR_01_08_01A</strain>
    </source>
</reference>
<name>A0AAD9VTG3_9HYME</name>
<evidence type="ECO:0000256" key="5">
    <source>
        <dbReference type="ARBA" id="ARBA00022801"/>
    </source>
</evidence>
<evidence type="ECO:0000256" key="2">
    <source>
        <dbReference type="ARBA" id="ARBA00005858"/>
    </source>
</evidence>
<evidence type="ECO:0000256" key="6">
    <source>
        <dbReference type="ARBA" id="ARBA00023242"/>
    </source>
</evidence>
<keyword evidence="6" id="KW-0539">Nucleus</keyword>
<feature type="compositionally biased region" description="Polar residues" evidence="9">
    <location>
        <begin position="170"/>
        <end position="182"/>
    </location>
</feature>
<sequence>MEKSNKIQYLIVDTSAFIKNAPLQEIGINIITEQDVVNEITNKRQLRRLVVLPYDLNVQSAFPENVKFVTEFAKKTGDYTSLSATDIKVIALTYQLEKEQVGTEHLKETPTIVKTINSAKRNKLHSKPIIGFYLPKKKLNKTNGNKDEENAVQIENKEEVPTGSFKEHQNALTTNTETSVNMQKDEGDQGSENPENQEHPEEQNEEKEDQLTPDITESSDECESDYETAASDTEFNEAEDLADKFSNLNCEPIQLEIRSKDGNTHNVNDILAPILNEKDEDSPEETSELEDDVNNDSDWITPSNIKNVKKQMDSDILKEKPATVACLTMDFAMQNVLMQIGLNVASLDGRVIKQMRTFIFRCYACFKTTSVMTKVFCPNCGNKTLKKVAISLDDNGKQQIHINVRKPLSAKGKRFSLPTPQGGKHASNPILCEDQPMPQQRVSKLARTQNNPLHEDYIAGYSPFIMRDVYSKSAMLVAGANIIRVFRLIPDVDTTKREKYTELRPPKMKLECLAQYTLHGNVMSMQAVHLIGSQRDSLLLSFRDAKLSVVEYDQEAHDLRTVSLHYFEEEEIRDGWTNHHHIPIVRVDPEGRCAVMLIYGRKLVVLPFRKDPSLDDGDLLDTAKLTTSNKTPILSSYMIVLKSLEEKMDNIIDLQFLHGYYEPTLLILYEPVRTFSGRIAVRQDTCAMVAISLNIQQRVHPIIWSVSNLPFDCYQAVPVKKPLGGTLIMAVNSLIYLNQSIPPYGVSLNSLADTSTNFPLKPQEGVKMSLEGAQVAFISPDRLVISLKSGELYVLSLFADSMRSVRGFHFDKAAASVLTSCVCMIEDNYLFLGSRLGNSLLLRFTEKEPEHEQNLNDNEITLEDNESEETPAKKIKQDFLGDWMASDVLDIKDPEELEVYGSETHTSIQITSYIFEVCDSLLNIGPCGNISMGEPAFLSEEFSHNQDPDVELVTTSGYGKNGALCVLQRSIRPQVVTTFELPGCEDMWTVIGNLSNDDQTKTETEGSHAFLILSQEDSTMILQTGQEINEVDQSGFSTQGSTVYAGNLGANRYIVQVTQMGIRLMQGIEQIQHMPIDLGCPIVHASCADPYVTILSEDGQVMLLTLREGRGTARLHAQAANLLFRPQIEALCAYRDVSGIFTTQLPENAEDDIPEEEHNVEEPPIVGNIDNEDDLLYGDAPAFQMPVPTHTKNTDGTTKKAPWWQKHLQEIKPTYWLLVYRDSGTLEIYSLPDLRLSYLIRNFGYGQYVLHDSMESTTLQTNLVNEIPSPENQVREILMVALGHHGNRPMLLVRLDSELQMYQAYRYPKGHLKLRFKKLDHGIIPGHLRPKPKEEDVPNMNETRISMMRYFSNIAGYNGVFICGDYPHWIFLTGRGELRTHPMGFLYFNRKEELRICVLPTHLSYDAPWPVRKVPLRCTPHFVTYHLESKTYCVITSTAEPLKSYYRFNGEDKEFTEEERPERFIYPSQELFSIVLFSPVSWETIPNTKIELDQWEHVTCLKNVSLAYEGTRSGLKGYIVLGTNYNYGEDITSRGRILIFDIIEVVPEPGQPLTKNRFKQIYAKEQKGPITAITQVSGFLVSAVGQKIYIWQLKDNDLVGVAFIDTQIYIHQMLSIKSLILVADVYKSISLLRFQEEYRTLSLVSRDFRPAEVYTIEYLIDNNNLGFLVADGESNIALFMYQPESRESLGGQKLIRKADFHLGQKVNTFFRIKCRVTDPANEKKYFSGADKRHVTMYASLDGSLGYILPVPEKTYRRLLMLQNVLVTHICHIAGLNPKAYRTYKSYVRTQGNPARGIIDGDLVWSYLYLPNNEKVDVAKKIGTRVQEIIEDITEIDRQTAHF</sequence>
<dbReference type="FunFam" id="2.130.10.10:FF:000100">
    <property type="entry name" value="Cleavage and polyadenylation specificity factor subunit 1"/>
    <property type="match status" value="1"/>
</dbReference>
<feature type="domain" description="Ribonuclease PIN" evidence="13">
    <location>
        <begin position="10"/>
        <end position="96"/>
    </location>
</feature>
<evidence type="ECO:0000256" key="1">
    <source>
        <dbReference type="ARBA" id="ARBA00004642"/>
    </source>
</evidence>
<evidence type="ECO:0000259" key="10">
    <source>
        <dbReference type="Pfam" id="PF03178"/>
    </source>
</evidence>
<keyword evidence="16" id="KW-1185">Reference proteome</keyword>
<dbReference type="InterPro" id="IPR015943">
    <property type="entry name" value="WD40/YVTN_repeat-like_dom_sf"/>
</dbReference>
<dbReference type="FunFam" id="1.10.150.910:FF:000005">
    <property type="entry name" value="Cleavage and polyadenylation specific factor 1"/>
    <property type="match status" value="1"/>
</dbReference>
<keyword evidence="4" id="KW-0479">Metal-binding</keyword>
<evidence type="ECO:0000313" key="16">
    <source>
        <dbReference type="Proteomes" id="UP001258017"/>
    </source>
</evidence>
<dbReference type="Gene3D" id="1.10.150.910">
    <property type="match status" value="1"/>
</dbReference>
<keyword evidence="3" id="KW-0540">Nuclease</keyword>
<dbReference type="SUPFAM" id="SSF144206">
    <property type="entry name" value="NOB1 zinc finger-like"/>
    <property type="match status" value="1"/>
</dbReference>
<feature type="domain" description="RSE1/DDB1/CPSF1 C-terminal" evidence="10">
    <location>
        <begin position="1472"/>
        <end position="1807"/>
    </location>
</feature>
<dbReference type="Pfam" id="PF03178">
    <property type="entry name" value="CPSF_A"/>
    <property type="match status" value="1"/>
</dbReference>
<dbReference type="Gene3D" id="3.40.50.1010">
    <property type="entry name" value="5'-nuclease"/>
    <property type="match status" value="1"/>
</dbReference>
<feature type="domain" description="RSE1/DDB1/CPSF1 first beta-propeller" evidence="12">
    <location>
        <begin position="476"/>
        <end position="851"/>
    </location>
</feature>
<dbReference type="FunFam" id="3.40.50.1010:FF:000020">
    <property type="entry name" value="20S-pre-rRNA D-site endonuclease NOB1"/>
    <property type="match status" value="1"/>
</dbReference>
<organism evidence="15 16">
    <name type="scientific">Odynerus spinipes</name>
    <dbReference type="NCBI Taxonomy" id="1348599"/>
    <lineage>
        <taxon>Eukaryota</taxon>
        <taxon>Metazoa</taxon>
        <taxon>Ecdysozoa</taxon>
        <taxon>Arthropoda</taxon>
        <taxon>Hexapoda</taxon>
        <taxon>Insecta</taxon>
        <taxon>Pterygota</taxon>
        <taxon>Neoptera</taxon>
        <taxon>Endopterygota</taxon>
        <taxon>Hymenoptera</taxon>
        <taxon>Apocrita</taxon>
        <taxon>Aculeata</taxon>
        <taxon>Vespoidea</taxon>
        <taxon>Vespidae</taxon>
        <taxon>Eumeninae</taxon>
        <taxon>Odynerus</taxon>
    </lineage>
</organism>
<dbReference type="Gene3D" id="6.20.210.10">
    <property type="entry name" value="Nin one binding (NOB1), Zn-ribbon-like"/>
    <property type="match status" value="1"/>
</dbReference>
<gene>
    <name evidence="15" type="ORF">KPH14_008380</name>
</gene>
<dbReference type="PANTHER" id="PTHR10644">
    <property type="entry name" value="DNA REPAIR/RNA PROCESSING CPSF FAMILY"/>
    <property type="match status" value="1"/>
</dbReference>
<dbReference type="Pfam" id="PF23726">
    <property type="entry name" value="Beta-prop_RSE1_2nd"/>
    <property type="match status" value="1"/>
</dbReference>
<evidence type="ECO:0000313" key="15">
    <source>
        <dbReference type="EMBL" id="KAK2586099.1"/>
    </source>
</evidence>
<dbReference type="Pfam" id="PF10433">
    <property type="entry name" value="Beta-prop_RSE1_1st"/>
    <property type="match status" value="1"/>
</dbReference>
<evidence type="ECO:0000256" key="9">
    <source>
        <dbReference type="SAM" id="MobiDB-lite"/>
    </source>
</evidence>
<dbReference type="Gene3D" id="2.130.10.10">
    <property type="entry name" value="YVTN repeat-like/Quinoprotein amine dehydrogenase"/>
    <property type="match status" value="3"/>
</dbReference>
<evidence type="ECO:0000256" key="4">
    <source>
        <dbReference type="ARBA" id="ARBA00022723"/>
    </source>
</evidence>
<dbReference type="CDD" id="cd09876">
    <property type="entry name" value="PIN_Nob1-like"/>
    <property type="match status" value="1"/>
</dbReference>
<dbReference type="FunFam" id="2.130.10.10:FF:002223">
    <property type="entry name" value="Cleavage and polyadenylation specific factor 1"/>
    <property type="match status" value="1"/>
</dbReference>
<comment type="subcellular location">
    <subcellularLocation>
        <location evidence="1">Nucleus</location>
        <location evidence="1">Nucleoplasm</location>
    </subcellularLocation>
</comment>
<dbReference type="Proteomes" id="UP001258017">
    <property type="component" value="Unassembled WGS sequence"/>
</dbReference>
<dbReference type="InterPro" id="IPR033411">
    <property type="entry name" value="Ribonuclease_PIN"/>
</dbReference>
<feature type="compositionally biased region" description="Basic and acidic residues" evidence="9">
    <location>
        <begin position="144"/>
        <end position="169"/>
    </location>
</feature>
<feature type="domain" description="Nin one binding (NOB1) Zn-ribbon-like" evidence="11">
    <location>
        <begin position="352"/>
        <end position="423"/>
    </location>
</feature>
<evidence type="ECO:0000259" key="11">
    <source>
        <dbReference type="Pfam" id="PF08772"/>
    </source>
</evidence>
<dbReference type="Pfam" id="PF08772">
    <property type="entry name" value="Zn_ribbon_NOB1"/>
    <property type="match status" value="1"/>
</dbReference>
<reference evidence="15" key="1">
    <citation type="submission" date="2021-08" db="EMBL/GenBank/DDBJ databases">
        <authorList>
            <person name="Misof B."/>
            <person name="Oliver O."/>
            <person name="Podsiadlowski L."/>
            <person name="Donath A."/>
            <person name="Peters R."/>
            <person name="Mayer C."/>
            <person name="Rust J."/>
            <person name="Gunkel S."/>
            <person name="Lesny P."/>
            <person name="Martin S."/>
            <person name="Oeyen J.P."/>
            <person name="Petersen M."/>
            <person name="Panagiotis P."/>
            <person name="Wilbrandt J."/>
            <person name="Tanja T."/>
        </authorList>
    </citation>
    <scope>NUCLEOTIDE SEQUENCE</scope>
    <source>
        <strain evidence="15">GBR_01_08_01A</strain>
        <tissue evidence="15">Thorax + abdomen</tissue>
    </source>
</reference>
<keyword evidence="5" id="KW-0378">Hydrolase</keyword>
<dbReference type="Pfam" id="PF17146">
    <property type="entry name" value="PIN_6"/>
    <property type="match status" value="1"/>
</dbReference>
<dbReference type="InterPro" id="IPR050358">
    <property type="entry name" value="RSE1/DDB1/CFT1"/>
</dbReference>
<feature type="compositionally biased region" description="Acidic residues" evidence="9">
    <location>
        <begin position="217"/>
        <end position="226"/>
    </location>
</feature>
<accession>A0AAD9VTG3</accession>
<dbReference type="GO" id="GO:0005654">
    <property type="term" value="C:nucleoplasm"/>
    <property type="evidence" value="ECO:0007669"/>
    <property type="project" value="UniProtKB-SubCell"/>
</dbReference>